<dbReference type="Proteomes" id="UP000293360">
    <property type="component" value="Unassembled WGS sequence"/>
</dbReference>
<feature type="compositionally biased region" description="Basic and acidic residues" evidence="1">
    <location>
        <begin position="557"/>
        <end position="566"/>
    </location>
</feature>
<dbReference type="Pfam" id="PF08618">
    <property type="entry name" value="Opi1"/>
    <property type="match status" value="2"/>
</dbReference>
<proteinExistence type="predicted"/>
<accession>A0A4Q4TPY7</accession>
<dbReference type="PANTHER" id="PTHR38406">
    <property type="entry name" value="TRANSCRIPTIONAL REPRESSOR OPI1"/>
    <property type="match status" value="1"/>
</dbReference>
<name>A0A4Q4TPY7_9PEZI</name>
<evidence type="ECO:0000256" key="1">
    <source>
        <dbReference type="SAM" id="MobiDB-lite"/>
    </source>
</evidence>
<dbReference type="GO" id="GO:0008654">
    <property type="term" value="P:phospholipid biosynthetic process"/>
    <property type="evidence" value="ECO:0007669"/>
    <property type="project" value="TreeGrafter"/>
</dbReference>
<reference evidence="2 3" key="1">
    <citation type="submission" date="2018-06" db="EMBL/GenBank/DDBJ databases">
        <title>Complete Genomes of Monosporascus.</title>
        <authorList>
            <person name="Robinson A.J."/>
            <person name="Natvig D.O."/>
        </authorList>
    </citation>
    <scope>NUCLEOTIDE SEQUENCE [LARGE SCALE GENOMIC DNA]</scope>
    <source>
        <strain evidence="2 3">CBS 110550</strain>
    </source>
</reference>
<dbReference type="GO" id="GO:0003714">
    <property type="term" value="F:transcription corepressor activity"/>
    <property type="evidence" value="ECO:0007669"/>
    <property type="project" value="InterPro"/>
</dbReference>
<feature type="compositionally biased region" description="Pro residues" evidence="1">
    <location>
        <begin position="132"/>
        <end position="144"/>
    </location>
</feature>
<dbReference type="PANTHER" id="PTHR38406:SF1">
    <property type="entry name" value="TRANSCRIPTIONAL REPRESSOR OPI1"/>
    <property type="match status" value="1"/>
</dbReference>
<evidence type="ECO:0000313" key="3">
    <source>
        <dbReference type="Proteomes" id="UP000293360"/>
    </source>
</evidence>
<evidence type="ECO:0008006" key="4">
    <source>
        <dbReference type="Google" id="ProtNLM"/>
    </source>
</evidence>
<feature type="region of interest" description="Disordered" evidence="1">
    <location>
        <begin position="317"/>
        <end position="410"/>
    </location>
</feature>
<feature type="region of interest" description="Disordered" evidence="1">
    <location>
        <begin position="602"/>
        <end position="636"/>
    </location>
</feature>
<evidence type="ECO:0000313" key="2">
    <source>
        <dbReference type="EMBL" id="RYP07640.1"/>
    </source>
</evidence>
<dbReference type="GO" id="GO:0005783">
    <property type="term" value="C:endoplasmic reticulum"/>
    <property type="evidence" value="ECO:0007669"/>
    <property type="project" value="TreeGrafter"/>
</dbReference>
<sequence length="636" mass="68414">MEQNHMSTPPLQPAPPLLSDLSSSSNEQKQQNNALPVLHPEHRHSLTGESAADLLDRLDRPLKLPSYPPPSYAQTSDPAGFRFPGTPKTELPPIQSLTAQHEKAKNNANNNTLPSFSALTASSAPLYSSPQPQQPAPAYSPPDSQPASHWPSLNPFTAYYNPSHVQNGEPPMRMDVDAISNSGTSAASPDRFLDGRSSSVSLDDPDVRMAAEALGDLRADFVSSPRKKSTPLPPSPRSQSSGAQPEPLLSLLTTSHPLVATTIESATSAYINSKNYSPVFRSGAECVEGYVRPIAGAVGSVSRATGVEGGVRWFLGGGRRQKSQNSDIESGATSNKRRKVDNGGNGISDKVFEAGSGIQTPRASVDGTRRSSFASTIDTLPAYDDNRSPPYAENSAPPEERHRNGPSRVMMTTSGLGVAMTEESLRSLKYCLSWLKWANGHIGNVVTSLKTTMDKYERAQSGAGGEDHPMQGTSSSSEETADRNQLAAKITMYKSDVLKTLQDVINTVSRYAGGALPENARELVRHHLTSLPQRFRVANALGSQLQSSGARSDEEEGREKETRESAQRVLVLAKEGLDMMAQVSGVLDGTIVSAEEWCERLGQRKRDQRQELAAGSQQQQYTSSPAPPAFGDVKMG</sequence>
<feature type="region of interest" description="Disordered" evidence="1">
    <location>
        <begin position="542"/>
        <end position="566"/>
    </location>
</feature>
<dbReference type="EMBL" id="QJNU01000088">
    <property type="protein sequence ID" value="RYP07640.1"/>
    <property type="molecule type" value="Genomic_DNA"/>
</dbReference>
<dbReference type="GO" id="GO:0005634">
    <property type="term" value="C:nucleus"/>
    <property type="evidence" value="ECO:0007669"/>
    <property type="project" value="TreeGrafter"/>
</dbReference>
<feature type="region of interest" description="Disordered" evidence="1">
    <location>
        <begin position="218"/>
        <end position="245"/>
    </location>
</feature>
<dbReference type="OrthoDB" id="2441642at2759"/>
<feature type="compositionally biased region" description="Low complexity" evidence="1">
    <location>
        <begin position="17"/>
        <end position="33"/>
    </location>
</feature>
<feature type="region of interest" description="Disordered" evidence="1">
    <location>
        <begin position="458"/>
        <end position="481"/>
    </location>
</feature>
<dbReference type="STRING" id="155417.A0A4Q4TPY7"/>
<dbReference type="GO" id="GO:0030968">
    <property type="term" value="P:endoplasmic reticulum unfolded protein response"/>
    <property type="evidence" value="ECO:0007669"/>
    <property type="project" value="TreeGrafter"/>
</dbReference>
<feature type="region of interest" description="Disordered" evidence="1">
    <location>
        <begin position="1"/>
        <end position="92"/>
    </location>
</feature>
<gene>
    <name evidence="2" type="ORF">DL764_002377</name>
</gene>
<protein>
    <recommendedName>
        <fullName evidence="4">Clock-controlled protein 8</fullName>
    </recommendedName>
</protein>
<keyword evidence="3" id="KW-1185">Reference proteome</keyword>
<dbReference type="AlphaFoldDB" id="A0A4Q4TPY7"/>
<feature type="region of interest" description="Disordered" evidence="1">
    <location>
        <begin position="123"/>
        <end position="204"/>
    </location>
</feature>
<dbReference type="GO" id="GO:0006357">
    <property type="term" value="P:regulation of transcription by RNA polymerase II"/>
    <property type="evidence" value="ECO:0007669"/>
    <property type="project" value="TreeGrafter"/>
</dbReference>
<feature type="compositionally biased region" description="Polar residues" evidence="1">
    <location>
        <begin position="323"/>
        <end position="334"/>
    </location>
</feature>
<comment type="caution">
    <text evidence="2">The sequence shown here is derived from an EMBL/GenBank/DDBJ whole genome shotgun (WGS) entry which is preliminary data.</text>
</comment>
<organism evidence="2 3">
    <name type="scientific">Monosporascus ibericus</name>
    <dbReference type="NCBI Taxonomy" id="155417"/>
    <lineage>
        <taxon>Eukaryota</taxon>
        <taxon>Fungi</taxon>
        <taxon>Dikarya</taxon>
        <taxon>Ascomycota</taxon>
        <taxon>Pezizomycotina</taxon>
        <taxon>Sordariomycetes</taxon>
        <taxon>Xylariomycetidae</taxon>
        <taxon>Xylariales</taxon>
        <taxon>Xylariales incertae sedis</taxon>
        <taxon>Monosporascus</taxon>
    </lineage>
</organism>
<dbReference type="InterPro" id="IPR013927">
    <property type="entry name" value="TF_Opi1_Ccg-8"/>
</dbReference>
<feature type="compositionally biased region" description="Polar residues" evidence="1">
    <location>
        <begin position="615"/>
        <end position="624"/>
    </location>
</feature>